<dbReference type="CDD" id="cd01745">
    <property type="entry name" value="GATase1_2"/>
    <property type="match status" value="1"/>
</dbReference>
<dbReference type="OrthoDB" id="9813383at2"/>
<dbReference type="STRING" id="357809.Cphy_2536"/>
<dbReference type="EMBL" id="CP000885">
    <property type="protein sequence ID" value="ABX42897.1"/>
    <property type="molecule type" value="Genomic_DNA"/>
</dbReference>
<reference evidence="2" key="1">
    <citation type="submission" date="2007-11" db="EMBL/GenBank/DDBJ databases">
        <title>Complete genome sequence of Clostridium phytofermentans ISDg.</title>
        <authorList>
            <person name="Leschine S.B."/>
            <person name="Warnick T.A."/>
            <person name="Blanchard J.L."/>
            <person name="Schnell D.J."/>
            <person name="Petit E.L."/>
            <person name="LaTouf W.G."/>
            <person name="Copeland A."/>
            <person name="Lucas S."/>
            <person name="Lapidus A."/>
            <person name="Barry K."/>
            <person name="Glavina del Rio T."/>
            <person name="Dalin E."/>
            <person name="Tice H."/>
            <person name="Pitluck S."/>
            <person name="Kiss H."/>
            <person name="Brettin T."/>
            <person name="Bruce D."/>
            <person name="Detter J.C."/>
            <person name="Han C."/>
            <person name="Kuske C."/>
            <person name="Schmutz J."/>
            <person name="Larimer F."/>
            <person name="Land M."/>
            <person name="Hauser L."/>
            <person name="Kyrpides N."/>
            <person name="Kim E.A."/>
            <person name="Richardson P."/>
        </authorList>
    </citation>
    <scope>NUCLEOTIDE SEQUENCE [LARGE SCALE GENOMIC DNA]</scope>
    <source>
        <strain evidence="2">ATCC 700394 / DSM 18823 / ISDg</strain>
    </source>
</reference>
<dbReference type="RefSeq" id="WP_012200550.1">
    <property type="nucleotide sequence ID" value="NC_010001.1"/>
</dbReference>
<dbReference type="Pfam" id="PF07722">
    <property type="entry name" value="Peptidase_C26"/>
    <property type="match status" value="1"/>
</dbReference>
<dbReference type="GO" id="GO:0006598">
    <property type="term" value="P:polyamine catabolic process"/>
    <property type="evidence" value="ECO:0007669"/>
    <property type="project" value="TreeGrafter"/>
</dbReference>
<evidence type="ECO:0000313" key="2">
    <source>
        <dbReference type="Proteomes" id="UP000000370"/>
    </source>
</evidence>
<protein>
    <submittedName>
        <fullName evidence="1">Peptidase C26</fullName>
    </submittedName>
</protein>
<dbReference type="InterPro" id="IPR029062">
    <property type="entry name" value="Class_I_gatase-like"/>
</dbReference>
<sequence>MKKPVIGILPQYEVETKRIKIEEFYVKAIQKEGGIPILLPLYQEISDIVYLLSEINGVLYPGGPDVSPFYWGEDSAWECRVIQPARDQLEIKLLPYVLALKKPILGICRGLQVINIALGGDIYQDIEHRKSDTMNVGHYQKSRGDVPTHYVNVCKDTLLHNIVKSEKIMVNSYHHQVIRTVAKGLEIAGYSNDGYTEAVTMRDYPFFLGVQWHPEELYEGDETSQFIFRAFIQACQK</sequence>
<dbReference type="AlphaFoldDB" id="A9KME3"/>
<dbReference type="PROSITE" id="PS51273">
    <property type="entry name" value="GATASE_TYPE_1"/>
    <property type="match status" value="1"/>
</dbReference>
<evidence type="ECO:0000313" key="1">
    <source>
        <dbReference type="EMBL" id="ABX42897.1"/>
    </source>
</evidence>
<dbReference type="Gene3D" id="3.40.50.880">
    <property type="match status" value="1"/>
</dbReference>
<dbReference type="InterPro" id="IPR044668">
    <property type="entry name" value="PuuD-like"/>
</dbReference>
<organism evidence="1 2">
    <name type="scientific">Lachnoclostridium phytofermentans (strain ATCC 700394 / DSM 18823 / ISDg)</name>
    <name type="common">Clostridium phytofermentans</name>
    <dbReference type="NCBI Taxonomy" id="357809"/>
    <lineage>
        <taxon>Bacteria</taxon>
        <taxon>Bacillati</taxon>
        <taxon>Bacillota</taxon>
        <taxon>Clostridia</taxon>
        <taxon>Lachnospirales</taxon>
        <taxon>Lachnospiraceae</taxon>
    </lineage>
</organism>
<dbReference type="HOGENOM" id="CLU_030756_2_0_9"/>
<name>A9KME3_LACP7</name>
<dbReference type="PANTHER" id="PTHR43235:SF1">
    <property type="entry name" value="GLUTAMINE AMIDOTRANSFERASE PB2B2.05-RELATED"/>
    <property type="match status" value="1"/>
</dbReference>
<dbReference type="eggNOG" id="COG2071">
    <property type="taxonomic scope" value="Bacteria"/>
</dbReference>
<proteinExistence type="predicted"/>
<dbReference type="Proteomes" id="UP000000370">
    <property type="component" value="Chromosome"/>
</dbReference>
<dbReference type="GO" id="GO:0033969">
    <property type="term" value="F:gamma-glutamyl-gamma-aminobutyrate hydrolase activity"/>
    <property type="evidence" value="ECO:0007669"/>
    <property type="project" value="TreeGrafter"/>
</dbReference>
<dbReference type="KEGG" id="cpy:Cphy_2536"/>
<dbReference type="GO" id="GO:0005829">
    <property type="term" value="C:cytosol"/>
    <property type="evidence" value="ECO:0007669"/>
    <property type="project" value="TreeGrafter"/>
</dbReference>
<keyword evidence="2" id="KW-1185">Reference proteome</keyword>
<dbReference type="PANTHER" id="PTHR43235">
    <property type="entry name" value="GLUTAMINE AMIDOTRANSFERASE PB2B2.05-RELATED"/>
    <property type="match status" value="1"/>
</dbReference>
<dbReference type="InterPro" id="IPR011697">
    <property type="entry name" value="Peptidase_C26"/>
</dbReference>
<accession>A9KME3</accession>
<dbReference type="SUPFAM" id="SSF52317">
    <property type="entry name" value="Class I glutamine amidotransferase-like"/>
    <property type="match status" value="1"/>
</dbReference>
<gene>
    <name evidence="1" type="ordered locus">Cphy_2536</name>
</gene>